<evidence type="ECO:0000256" key="1">
    <source>
        <dbReference type="SAM" id="MobiDB-lite"/>
    </source>
</evidence>
<feature type="compositionally biased region" description="Polar residues" evidence="1">
    <location>
        <begin position="277"/>
        <end position="286"/>
    </location>
</feature>
<sequence length="298" mass="32468">MVSNQFATKITAAVSFFTVVIFLALIGATSWTTARSSCIRKKTLRKLRSREMRQFASVIIYAVIVNLLNIPSIVVAVASIVISSNPELENITMVLDEMRTYQVMGIEIILGKEKSPGRGKSGSKLAVEDLENVLLYPFSFSIALIVVVLESDAAVLSVNANVSYTDQTIVNGSVICIIRVSSAESRGYKVTDGNLTVNGMPKGKLSVIDGEELLAYQTAVSKWTDEISMNVSEALTTHSTVFATTEQRLEALSESSNMPQNENDHEHSDDESDNSEANETGSSDQKMQMPPIPSFCKP</sequence>
<proteinExistence type="predicted"/>
<evidence type="ECO:0000313" key="4">
    <source>
        <dbReference type="Proteomes" id="UP000267096"/>
    </source>
</evidence>
<evidence type="ECO:0000313" key="3">
    <source>
        <dbReference type="EMBL" id="VDK48626.1"/>
    </source>
</evidence>
<feature type="transmembrane region" description="Helical" evidence="2">
    <location>
        <begin position="55"/>
        <end position="82"/>
    </location>
</feature>
<feature type="transmembrane region" description="Helical" evidence="2">
    <location>
        <begin position="12"/>
        <end position="34"/>
    </location>
</feature>
<dbReference type="EMBL" id="UYRR01031291">
    <property type="protein sequence ID" value="VDK48626.1"/>
    <property type="molecule type" value="Genomic_DNA"/>
</dbReference>
<protein>
    <submittedName>
        <fullName evidence="5">G_PROTEIN_RECEP_F1_2 domain-containing protein</fullName>
    </submittedName>
</protein>
<evidence type="ECO:0000256" key="2">
    <source>
        <dbReference type="SAM" id="Phobius"/>
    </source>
</evidence>
<accession>A0A158PP37</accession>
<dbReference type="AlphaFoldDB" id="A0A158PP37"/>
<name>A0A158PP37_ANISI</name>
<reference evidence="5" key="1">
    <citation type="submission" date="2016-04" db="UniProtKB">
        <authorList>
            <consortium name="WormBaseParasite"/>
        </authorList>
    </citation>
    <scope>IDENTIFICATION</scope>
</reference>
<keyword evidence="2" id="KW-0812">Transmembrane</keyword>
<feature type="region of interest" description="Disordered" evidence="1">
    <location>
        <begin position="250"/>
        <end position="298"/>
    </location>
</feature>
<keyword evidence="2" id="KW-0472">Membrane</keyword>
<gene>
    <name evidence="3" type="ORF">ASIM_LOCUS12991</name>
</gene>
<dbReference type="Proteomes" id="UP000267096">
    <property type="component" value="Unassembled WGS sequence"/>
</dbReference>
<keyword evidence="4" id="KW-1185">Reference proteome</keyword>
<reference evidence="3 4" key="2">
    <citation type="submission" date="2018-11" db="EMBL/GenBank/DDBJ databases">
        <authorList>
            <consortium name="Pathogen Informatics"/>
        </authorList>
    </citation>
    <scope>NUCLEOTIDE SEQUENCE [LARGE SCALE GENOMIC DNA]</scope>
</reference>
<organism evidence="5">
    <name type="scientific">Anisakis simplex</name>
    <name type="common">Herring worm</name>
    <dbReference type="NCBI Taxonomy" id="6269"/>
    <lineage>
        <taxon>Eukaryota</taxon>
        <taxon>Metazoa</taxon>
        <taxon>Ecdysozoa</taxon>
        <taxon>Nematoda</taxon>
        <taxon>Chromadorea</taxon>
        <taxon>Rhabditida</taxon>
        <taxon>Spirurina</taxon>
        <taxon>Ascaridomorpha</taxon>
        <taxon>Ascaridoidea</taxon>
        <taxon>Anisakidae</taxon>
        <taxon>Anisakis</taxon>
        <taxon>Anisakis simplex complex</taxon>
    </lineage>
</organism>
<evidence type="ECO:0000313" key="5">
    <source>
        <dbReference type="WBParaSite" id="ASIM_0001356301-mRNA-1"/>
    </source>
</evidence>
<dbReference type="WBParaSite" id="ASIM_0001356301-mRNA-1">
    <property type="protein sequence ID" value="ASIM_0001356301-mRNA-1"/>
    <property type="gene ID" value="ASIM_0001356301"/>
</dbReference>
<keyword evidence="2" id="KW-1133">Transmembrane helix</keyword>